<sequence>MYPRTPGTREEGSLRPTQQGTALAKDVWLIGIGIGIGIGFVVDESARDSR</sequence>
<evidence type="ECO:0000313" key="2">
    <source>
        <dbReference type="EMBL" id="MFC5672398.1"/>
    </source>
</evidence>
<organism evidence="2 3">
    <name type="scientific">Streptomyces incanus</name>
    <dbReference type="NCBI Taxonomy" id="887453"/>
    <lineage>
        <taxon>Bacteria</taxon>
        <taxon>Bacillati</taxon>
        <taxon>Actinomycetota</taxon>
        <taxon>Actinomycetes</taxon>
        <taxon>Kitasatosporales</taxon>
        <taxon>Streptomycetaceae</taxon>
        <taxon>Streptomyces</taxon>
    </lineage>
</organism>
<reference evidence="3" key="1">
    <citation type="journal article" date="2019" name="Int. J. Syst. Evol. Microbiol.">
        <title>The Global Catalogue of Microorganisms (GCM) 10K type strain sequencing project: providing services to taxonomists for standard genome sequencing and annotation.</title>
        <authorList>
            <consortium name="The Broad Institute Genomics Platform"/>
            <consortium name="The Broad Institute Genome Sequencing Center for Infectious Disease"/>
            <person name="Wu L."/>
            <person name="Ma J."/>
        </authorList>
    </citation>
    <scope>NUCLEOTIDE SEQUENCE [LARGE SCALE GENOMIC DNA]</scope>
    <source>
        <strain evidence="3">JCM 13852</strain>
    </source>
</reference>
<protein>
    <submittedName>
        <fullName evidence="2">Uncharacterized protein</fullName>
    </submittedName>
</protein>
<dbReference type="RefSeq" id="WP_381214201.1">
    <property type="nucleotide sequence ID" value="NZ_JBHSPC010000057.1"/>
</dbReference>
<proteinExistence type="predicted"/>
<feature type="transmembrane region" description="Helical" evidence="1">
    <location>
        <begin position="22"/>
        <end position="42"/>
    </location>
</feature>
<dbReference type="Proteomes" id="UP001596183">
    <property type="component" value="Unassembled WGS sequence"/>
</dbReference>
<keyword evidence="3" id="KW-1185">Reference proteome</keyword>
<gene>
    <name evidence="2" type="ORF">ACFP2V_20425</name>
</gene>
<accession>A0ABW0XRQ8</accession>
<keyword evidence="1" id="KW-0812">Transmembrane</keyword>
<comment type="caution">
    <text evidence="2">The sequence shown here is derived from an EMBL/GenBank/DDBJ whole genome shotgun (WGS) entry which is preliminary data.</text>
</comment>
<evidence type="ECO:0000256" key="1">
    <source>
        <dbReference type="SAM" id="Phobius"/>
    </source>
</evidence>
<keyword evidence="1" id="KW-0472">Membrane</keyword>
<evidence type="ECO:0000313" key="3">
    <source>
        <dbReference type="Proteomes" id="UP001596183"/>
    </source>
</evidence>
<dbReference type="EMBL" id="JBHSPC010000057">
    <property type="protein sequence ID" value="MFC5672398.1"/>
    <property type="molecule type" value="Genomic_DNA"/>
</dbReference>
<name>A0ABW0XRQ8_9ACTN</name>
<keyword evidence="1" id="KW-1133">Transmembrane helix</keyword>